<sequence length="270" mass="29367">MLDNIFNSVKRGAEKVQRRGEEVAQSAKLRVEIYQLARELDGLYARLGRAYHADADQGVLDELRGDVERLNEEIASREQLILELGEAEEEQTHSEAVQAAAARTRTAEVLEIVSANPVFLTETAASDGSEPNLGDLPDLGQSAAHPVPPSDAPRPSPQPSAPVQPAANSNAPQFVERSATPSITAPSTAASRIWRAKEEARMNDDQQPTAPVKPDGPDGEAVMTDLGKELPDRKDYSGVGDEAERDKMRRHPITLTEGERAERNPDPLDK</sequence>
<feature type="compositionally biased region" description="Low complexity" evidence="2">
    <location>
        <begin position="163"/>
        <end position="193"/>
    </location>
</feature>
<evidence type="ECO:0000313" key="3">
    <source>
        <dbReference type="EMBL" id="AZI41961.1"/>
    </source>
</evidence>
<gene>
    <name evidence="3" type="ORF">EHF33_03670</name>
</gene>
<evidence type="ECO:0000256" key="1">
    <source>
        <dbReference type="SAM" id="Coils"/>
    </source>
</evidence>
<feature type="coiled-coil region" evidence="1">
    <location>
        <begin position="53"/>
        <end position="90"/>
    </location>
</feature>
<dbReference type="AlphaFoldDB" id="A0A3G8YKC8"/>
<feature type="compositionally biased region" description="Basic and acidic residues" evidence="2">
    <location>
        <begin position="257"/>
        <end position="270"/>
    </location>
</feature>
<feature type="compositionally biased region" description="Basic and acidic residues" evidence="2">
    <location>
        <begin position="195"/>
        <end position="204"/>
    </location>
</feature>
<dbReference type="OrthoDB" id="65964at2"/>
<protein>
    <submittedName>
        <fullName evidence="3">Uncharacterized protein</fullName>
    </submittedName>
</protein>
<proteinExistence type="predicted"/>
<name>A0A3G8YKC8_9DEIO</name>
<dbReference type="KEGG" id="dph:EHF33_03670"/>
<feature type="region of interest" description="Disordered" evidence="2">
    <location>
        <begin position="124"/>
        <end position="270"/>
    </location>
</feature>
<accession>A0A3G8YKC8</accession>
<organism evidence="3 4">
    <name type="scientific">Deinococcus psychrotolerans</name>
    <dbReference type="NCBI Taxonomy" id="2489213"/>
    <lineage>
        <taxon>Bacteria</taxon>
        <taxon>Thermotogati</taxon>
        <taxon>Deinococcota</taxon>
        <taxon>Deinococci</taxon>
        <taxon>Deinococcales</taxon>
        <taxon>Deinococcaceae</taxon>
        <taxon>Deinococcus</taxon>
    </lineage>
</organism>
<dbReference type="Proteomes" id="UP000276417">
    <property type="component" value="Chromosome 1"/>
</dbReference>
<keyword evidence="1" id="KW-0175">Coiled coil</keyword>
<reference evidence="3 4" key="1">
    <citation type="submission" date="2018-11" db="EMBL/GenBank/DDBJ databases">
        <title>Deinococcus shelandsis sp. nov., isolated from South Shetland Islands soil of Antarctica.</title>
        <authorList>
            <person name="Tian J."/>
        </authorList>
    </citation>
    <scope>NUCLEOTIDE SEQUENCE [LARGE SCALE GENOMIC DNA]</scope>
    <source>
        <strain evidence="3 4">S14-83T</strain>
    </source>
</reference>
<feature type="compositionally biased region" description="Pro residues" evidence="2">
    <location>
        <begin position="146"/>
        <end position="162"/>
    </location>
</feature>
<keyword evidence="4" id="KW-1185">Reference proteome</keyword>
<dbReference type="RefSeq" id="WP_124867993.1">
    <property type="nucleotide sequence ID" value="NZ_CP034183.1"/>
</dbReference>
<feature type="compositionally biased region" description="Basic and acidic residues" evidence="2">
    <location>
        <begin position="226"/>
        <end position="247"/>
    </location>
</feature>
<evidence type="ECO:0000313" key="4">
    <source>
        <dbReference type="Proteomes" id="UP000276417"/>
    </source>
</evidence>
<dbReference type="EMBL" id="CP034183">
    <property type="protein sequence ID" value="AZI41961.1"/>
    <property type="molecule type" value="Genomic_DNA"/>
</dbReference>
<evidence type="ECO:0000256" key="2">
    <source>
        <dbReference type="SAM" id="MobiDB-lite"/>
    </source>
</evidence>